<dbReference type="InterPro" id="IPR019587">
    <property type="entry name" value="Polyketide_cyclase/dehydratase"/>
</dbReference>
<protein>
    <submittedName>
        <fullName evidence="1">Polyketide cyclase</fullName>
    </submittedName>
</protein>
<dbReference type="eggNOG" id="ENOG5032SNS">
    <property type="taxonomic scope" value="Bacteria"/>
</dbReference>
<accession>A0A163ZNQ4</accession>
<dbReference type="OrthoDB" id="1364128at2"/>
<sequence length="147" mass="16757">MATIRKEIMIEAKPEQVWDAVRDVGAVHRRFVPGYTVDTRLDGDYRILTFANGAVVRELIVAVDDEARRLAYAVVEGRMPLVHHHATFQVFAENDSRSRLVWITDFLPHELAAEIRMRVERGAEVMKQTIEAEVKAGSQCHMKGDEK</sequence>
<dbReference type="STRING" id="1007103.GCA_000213315_07360"/>
<proteinExistence type="predicted"/>
<dbReference type="Gene3D" id="3.30.530.20">
    <property type="match status" value="1"/>
</dbReference>
<dbReference type="CDD" id="cd07821">
    <property type="entry name" value="PYR_PYL_RCAR_like"/>
    <property type="match status" value="1"/>
</dbReference>
<organism evidence="1 2">
    <name type="scientific">Paenibacillus elgii</name>
    <dbReference type="NCBI Taxonomy" id="189691"/>
    <lineage>
        <taxon>Bacteria</taxon>
        <taxon>Bacillati</taxon>
        <taxon>Bacillota</taxon>
        <taxon>Bacilli</taxon>
        <taxon>Bacillales</taxon>
        <taxon>Paenibacillaceae</taxon>
        <taxon>Paenibacillus</taxon>
    </lineage>
</organism>
<reference evidence="2" key="1">
    <citation type="submission" date="2016-01" db="EMBL/GenBank/DDBJ databases">
        <title>Draft genome of Chromobacterium sp. F49.</title>
        <authorList>
            <person name="Hong K.W."/>
        </authorList>
    </citation>
    <scope>NUCLEOTIDE SEQUENCE [LARGE SCALE GENOMIC DNA]</scope>
    <source>
        <strain evidence="2">M63</strain>
    </source>
</reference>
<dbReference type="Proteomes" id="UP000076563">
    <property type="component" value="Unassembled WGS sequence"/>
</dbReference>
<dbReference type="Pfam" id="PF10604">
    <property type="entry name" value="Polyketide_cyc2"/>
    <property type="match status" value="1"/>
</dbReference>
<dbReference type="SUPFAM" id="SSF55961">
    <property type="entry name" value="Bet v1-like"/>
    <property type="match status" value="1"/>
</dbReference>
<dbReference type="InterPro" id="IPR023393">
    <property type="entry name" value="START-like_dom_sf"/>
</dbReference>
<comment type="caution">
    <text evidence="1">The sequence shown here is derived from an EMBL/GenBank/DDBJ whole genome shotgun (WGS) entry which is preliminary data.</text>
</comment>
<dbReference type="EMBL" id="LQRA01000038">
    <property type="protein sequence ID" value="KZE82147.1"/>
    <property type="molecule type" value="Genomic_DNA"/>
</dbReference>
<evidence type="ECO:0000313" key="2">
    <source>
        <dbReference type="Proteomes" id="UP000076563"/>
    </source>
</evidence>
<dbReference type="RefSeq" id="WP_063178459.1">
    <property type="nucleotide sequence ID" value="NZ_LQRA01000038.1"/>
</dbReference>
<keyword evidence="2" id="KW-1185">Reference proteome</keyword>
<gene>
    <name evidence="1" type="ORF">AV654_08810</name>
</gene>
<evidence type="ECO:0000313" key="1">
    <source>
        <dbReference type="EMBL" id="KZE82147.1"/>
    </source>
</evidence>
<dbReference type="AlphaFoldDB" id="A0A163ZNQ4"/>
<name>A0A163ZNQ4_9BACL</name>